<protein>
    <submittedName>
        <fullName evidence="3">Xanthine dehydrogenase</fullName>
    </submittedName>
</protein>
<dbReference type="InterPro" id="IPR052698">
    <property type="entry name" value="MoCofactor_Util/Proc"/>
</dbReference>
<feature type="domain" description="XdhC Rossmann" evidence="2">
    <location>
        <begin position="194"/>
        <end position="330"/>
    </location>
</feature>
<accession>A0A3Q9RL79</accession>
<dbReference type="EMBL" id="CP026095">
    <property type="protein sequence ID" value="AZV41747.1"/>
    <property type="molecule type" value="Genomic_DNA"/>
</dbReference>
<dbReference type="Proteomes" id="UP000283095">
    <property type="component" value="Chromosome"/>
</dbReference>
<dbReference type="PANTHER" id="PTHR30388">
    <property type="entry name" value="ALDEHYDE OXIDOREDUCTASE MOLYBDENUM COFACTOR ASSEMBLY PROTEIN"/>
    <property type="match status" value="1"/>
</dbReference>
<sequence>MSRLQEFKELFQQMKQAWERNEQAALVMLISANGSAYRLPGAKMMMTRAGEMFGTISGGCLESDLYRWAEQAVDRKTPHVQTYNLSEQDIWGLGIGCKGVLNILILPIERKDEFWLKINEVLERNQAFSLVLEIPTGRRLIVQKDGKRLGDTASVPNEVVERARSVMEKQTRAEVFVYKGHPYWIDAVKPSESLIVAGAGRDSIPVVELATKAGFAVTVLDPREELNNPRFFPSAAHHIVKHSTALSSNEMMDCWWVIMNHHQQHDEDALQLALNSHPRFVGVLGPMSRTEEMLSNIGRNFSSGPIRSPLGLDLGAETMEEVAVSIVSELMAVRSGRNPRPLHGKAKIHE</sequence>
<organism evidence="3 4">
    <name type="scientific">Peribacillus asahii</name>
    <dbReference type="NCBI Taxonomy" id="228899"/>
    <lineage>
        <taxon>Bacteria</taxon>
        <taxon>Bacillati</taxon>
        <taxon>Bacillota</taxon>
        <taxon>Bacilli</taxon>
        <taxon>Bacillales</taxon>
        <taxon>Bacillaceae</taxon>
        <taxon>Peribacillus</taxon>
    </lineage>
</organism>
<dbReference type="RefSeq" id="WP_127759376.1">
    <property type="nucleotide sequence ID" value="NZ_CP026095.1"/>
</dbReference>
<dbReference type="InterPro" id="IPR027051">
    <property type="entry name" value="XdhC_Rossmann_dom"/>
</dbReference>
<dbReference type="Pfam" id="PF13478">
    <property type="entry name" value="XdhC_C"/>
    <property type="match status" value="1"/>
</dbReference>
<dbReference type="Pfam" id="PF02625">
    <property type="entry name" value="XdhC_CoxI"/>
    <property type="match status" value="1"/>
</dbReference>
<feature type="domain" description="XdhC- CoxI" evidence="1">
    <location>
        <begin position="17"/>
        <end position="83"/>
    </location>
</feature>
<name>A0A3Q9RL79_9BACI</name>
<evidence type="ECO:0000313" key="3">
    <source>
        <dbReference type="EMBL" id="AZV41747.1"/>
    </source>
</evidence>
<evidence type="ECO:0000259" key="2">
    <source>
        <dbReference type="Pfam" id="PF13478"/>
    </source>
</evidence>
<dbReference type="AlphaFoldDB" id="A0A3Q9RL79"/>
<gene>
    <name evidence="3" type="ORF">BAOM_1136</name>
</gene>
<dbReference type="KEGG" id="pasa:BAOM_1136"/>
<proteinExistence type="predicted"/>
<evidence type="ECO:0000313" key="4">
    <source>
        <dbReference type="Proteomes" id="UP000283095"/>
    </source>
</evidence>
<reference evidence="3 4" key="1">
    <citation type="submission" date="2018-01" db="EMBL/GenBank/DDBJ databases">
        <title>Bacillus asahii Genome sequencing and assembly.</title>
        <authorList>
            <person name="Jiang H."/>
            <person name="Feng Y."/>
            <person name="Zhao F."/>
            <person name="Lin X."/>
        </authorList>
    </citation>
    <scope>NUCLEOTIDE SEQUENCE [LARGE SCALE GENOMIC DNA]</scope>
    <source>
        <strain evidence="3 4">OM18</strain>
    </source>
</reference>
<dbReference type="OrthoDB" id="9773039at2"/>
<evidence type="ECO:0000259" key="1">
    <source>
        <dbReference type="Pfam" id="PF02625"/>
    </source>
</evidence>
<dbReference type="Gene3D" id="3.40.50.720">
    <property type="entry name" value="NAD(P)-binding Rossmann-like Domain"/>
    <property type="match status" value="1"/>
</dbReference>
<dbReference type="PANTHER" id="PTHR30388:SF6">
    <property type="entry name" value="XANTHINE DEHYDROGENASE SUBUNIT A-RELATED"/>
    <property type="match status" value="1"/>
</dbReference>
<dbReference type="InterPro" id="IPR003777">
    <property type="entry name" value="XdhC_CoxI"/>
</dbReference>